<gene>
    <name evidence="1" type="ORF">ACFQ2V_12060</name>
</gene>
<organism evidence="1 2">
    <name type="scientific">Terrabacter terrigena</name>
    <dbReference type="NCBI Taxonomy" id="574718"/>
    <lineage>
        <taxon>Bacteria</taxon>
        <taxon>Bacillati</taxon>
        <taxon>Actinomycetota</taxon>
        <taxon>Actinomycetes</taxon>
        <taxon>Micrococcales</taxon>
        <taxon>Intrasporangiaceae</taxon>
        <taxon>Terrabacter</taxon>
    </lineage>
</organism>
<evidence type="ECO:0000313" key="2">
    <source>
        <dbReference type="Proteomes" id="UP001597046"/>
    </source>
</evidence>
<keyword evidence="2" id="KW-1185">Reference proteome</keyword>
<reference evidence="2" key="1">
    <citation type="journal article" date="2019" name="Int. J. Syst. Evol. Microbiol.">
        <title>The Global Catalogue of Microorganisms (GCM) 10K type strain sequencing project: providing services to taxonomists for standard genome sequencing and annotation.</title>
        <authorList>
            <consortium name="The Broad Institute Genomics Platform"/>
            <consortium name="The Broad Institute Genome Sequencing Center for Infectious Disease"/>
            <person name="Wu L."/>
            <person name="Ma J."/>
        </authorList>
    </citation>
    <scope>NUCLEOTIDE SEQUENCE [LARGE SCALE GENOMIC DNA]</scope>
    <source>
        <strain evidence="2">CCUG 57508</strain>
    </source>
</reference>
<dbReference type="EMBL" id="JBHTKH010000007">
    <property type="protein sequence ID" value="MFD1055043.1"/>
    <property type="molecule type" value="Genomic_DNA"/>
</dbReference>
<dbReference type="Proteomes" id="UP001597046">
    <property type="component" value="Unassembled WGS sequence"/>
</dbReference>
<name>A0ABW3MWG5_9MICO</name>
<proteinExistence type="predicted"/>
<evidence type="ECO:0000313" key="1">
    <source>
        <dbReference type="EMBL" id="MFD1055043.1"/>
    </source>
</evidence>
<sequence length="101" mass="10887">MSLADLTQDEARGLAVLNHLATTNPVQPSHAMAPSPAAVAELHAHHRASHDAVAADTIRRALQMVTRLRAVGLTPGPTARITAQYLETAVCIHPELRTWTR</sequence>
<accession>A0ABW3MWG5</accession>
<comment type="caution">
    <text evidence="1">The sequence shown here is derived from an EMBL/GenBank/DDBJ whole genome shotgun (WGS) entry which is preliminary data.</text>
</comment>
<protein>
    <submittedName>
        <fullName evidence="1">Uncharacterized protein</fullName>
    </submittedName>
</protein>
<dbReference type="RefSeq" id="WP_386052947.1">
    <property type="nucleotide sequence ID" value="NZ_JBHTKH010000007.1"/>
</dbReference>